<proteinExistence type="predicted"/>
<dbReference type="EMBL" id="BK015928">
    <property type="protein sequence ID" value="DAF85685.1"/>
    <property type="molecule type" value="Genomic_DNA"/>
</dbReference>
<protein>
    <submittedName>
        <fullName evidence="1">Uncharacterized protein</fullName>
    </submittedName>
</protein>
<evidence type="ECO:0000313" key="1">
    <source>
        <dbReference type="EMBL" id="DAF85685.1"/>
    </source>
</evidence>
<reference evidence="1" key="1">
    <citation type="journal article" date="2021" name="Proc. Natl. Acad. Sci. U.S.A.">
        <title>A Catalog of Tens of Thousands of Viruses from Human Metagenomes Reveals Hidden Associations with Chronic Diseases.</title>
        <authorList>
            <person name="Tisza M.J."/>
            <person name="Buck C.B."/>
        </authorList>
    </citation>
    <scope>NUCLEOTIDE SEQUENCE</scope>
    <source>
        <strain evidence="1">CtYcY12</strain>
    </source>
</reference>
<organism evidence="1">
    <name type="scientific">Siphoviridae sp. ctYcY12</name>
    <dbReference type="NCBI Taxonomy" id="2825550"/>
    <lineage>
        <taxon>Viruses</taxon>
        <taxon>Duplodnaviria</taxon>
        <taxon>Heunggongvirae</taxon>
        <taxon>Uroviricota</taxon>
        <taxon>Caudoviricetes</taxon>
    </lineage>
</organism>
<accession>A0A8S5TU02</accession>
<sequence>MTDEQLRKIYFPIAESWKLIREFCDATGTPVECFKVQEQADMIFEKSGKTQFAGEILAATVDLIDRIMKENGG</sequence>
<name>A0A8S5TU02_9CAUD</name>